<gene>
    <name evidence="2" type="ordered locus">Metev_1234</name>
</gene>
<reference evidence="2 3" key="1">
    <citation type="submission" date="2010-06" db="EMBL/GenBank/DDBJ databases">
        <title>Complete sequence chromosome of Methanohalobium evestigatum Z-7303.</title>
        <authorList>
            <consortium name="US DOE Joint Genome Institute"/>
            <person name="Lucas S."/>
            <person name="Copeland A."/>
            <person name="Lapidus A."/>
            <person name="Cheng J.-F."/>
            <person name="Bruce D."/>
            <person name="Goodwin L."/>
            <person name="Pitluck S."/>
            <person name="Saunders E."/>
            <person name="Detter J.C."/>
            <person name="Han C."/>
            <person name="Tapia R."/>
            <person name="Land M."/>
            <person name="Hauser L."/>
            <person name="Kyrpides N."/>
            <person name="Mikhailova N."/>
            <person name="Sieprawska-Lupa M."/>
            <person name="Whitman W.B."/>
            <person name="Anderson I."/>
            <person name="Woyke T."/>
        </authorList>
    </citation>
    <scope>NUCLEOTIDE SEQUENCE [LARGE SCALE GENOMIC DNA]</scope>
    <source>
        <strain evidence="3">ATCC BAA-1072 / DSM 3721 / NBRC 107634 / OCM 161 / Z-7303</strain>
    </source>
</reference>
<feature type="compositionally biased region" description="Polar residues" evidence="1">
    <location>
        <begin position="30"/>
        <end position="43"/>
    </location>
</feature>
<accession>D7E7N3</accession>
<dbReference type="EMBL" id="CP002069">
    <property type="protein sequence ID" value="ADI74106.1"/>
    <property type="molecule type" value="Genomic_DNA"/>
</dbReference>
<evidence type="ECO:0000313" key="3">
    <source>
        <dbReference type="Proteomes" id="UP000000391"/>
    </source>
</evidence>
<evidence type="ECO:0000256" key="1">
    <source>
        <dbReference type="SAM" id="MobiDB-lite"/>
    </source>
</evidence>
<evidence type="ECO:0000313" key="2">
    <source>
        <dbReference type="EMBL" id="ADI74106.1"/>
    </source>
</evidence>
<name>D7E7N3_METEZ</name>
<feature type="region of interest" description="Disordered" evidence="1">
    <location>
        <begin position="19"/>
        <end position="43"/>
    </location>
</feature>
<dbReference type="AlphaFoldDB" id="D7E7N3"/>
<organism evidence="2 3">
    <name type="scientific">Methanohalobium evestigatum (strain ATCC BAA-1072 / DSM 3721 / NBRC 107634 / OCM 161 / Z-7303)</name>
    <dbReference type="NCBI Taxonomy" id="644295"/>
    <lineage>
        <taxon>Archaea</taxon>
        <taxon>Methanobacteriati</taxon>
        <taxon>Methanobacteriota</taxon>
        <taxon>Stenosarchaea group</taxon>
        <taxon>Methanomicrobia</taxon>
        <taxon>Methanosarcinales</taxon>
        <taxon>Methanosarcinaceae</taxon>
        <taxon>Methanohalobium</taxon>
    </lineage>
</organism>
<sequence>MYIVVKKHSTIKYLNYNNNNNSCRNKNTNSGKETGSSYIHHQV</sequence>
<dbReference type="KEGG" id="mev:Metev_1234"/>
<proteinExistence type="predicted"/>
<dbReference type="HOGENOM" id="CLU_3227791_0_0_2"/>
<keyword evidence="3" id="KW-1185">Reference proteome</keyword>
<feature type="compositionally biased region" description="Low complexity" evidence="1">
    <location>
        <begin position="19"/>
        <end position="29"/>
    </location>
</feature>
<dbReference type="Proteomes" id="UP000000391">
    <property type="component" value="Chromosome"/>
</dbReference>
<protein>
    <submittedName>
        <fullName evidence="2">Uncharacterized protein</fullName>
    </submittedName>
</protein>